<dbReference type="PROSITE" id="PS00589">
    <property type="entry name" value="PTS_HPR_SER"/>
    <property type="match status" value="1"/>
</dbReference>
<comment type="caution">
    <text evidence="2">The sequence shown here is derived from an EMBL/GenBank/DDBJ whole genome shotgun (WGS) entry which is preliminary data.</text>
</comment>
<evidence type="ECO:0000313" key="2">
    <source>
        <dbReference type="EMBL" id="GAA4865800.1"/>
    </source>
</evidence>
<dbReference type="Pfam" id="PF00381">
    <property type="entry name" value="PTS-HPr"/>
    <property type="match status" value="1"/>
</dbReference>
<dbReference type="PROSITE" id="PS51350">
    <property type="entry name" value="PTS_HPR_DOM"/>
    <property type="match status" value="1"/>
</dbReference>
<dbReference type="Proteomes" id="UP001500457">
    <property type="component" value="Unassembled WGS sequence"/>
</dbReference>
<proteinExistence type="predicted"/>
<evidence type="ECO:0000313" key="3">
    <source>
        <dbReference type="Proteomes" id="UP001500457"/>
    </source>
</evidence>
<accession>A0ABP9E2W4</accession>
<gene>
    <name evidence="2" type="ORF">GCM10023203_12450</name>
</gene>
<feature type="domain" description="HPr" evidence="1">
    <location>
        <begin position="1"/>
        <end position="93"/>
    </location>
</feature>
<organism evidence="2 3">
    <name type="scientific">Actinomycetospora straminea</name>
    <dbReference type="NCBI Taxonomy" id="663607"/>
    <lineage>
        <taxon>Bacteria</taxon>
        <taxon>Bacillati</taxon>
        <taxon>Actinomycetota</taxon>
        <taxon>Actinomycetes</taxon>
        <taxon>Pseudonocardiales</taxon>
        <taxon>Pseudonocardiaceae</taxon>
        <taxon>Actinomycetospora</taxon>
    </lineage>
</organism>
<protein>
    <recommendedName>
        <fullName evidence="1">HPr domain-containing protein</fullName>
    </recommendedName>
</protein>
<reference evidence="3" key="1">
    <citation type="journal article" date="2019" name="Int. J. Syst. Evol. Microbiol.">
        <title>The Global Catalogue of Microorganisms (GCM) 10K type strain sequencing project: providing services to taxonomists for standard genome sequencing and annotation.</title>
        <authorList>
            <consortium name="The Broad Institute Genomics Platform"/>
            <consortium name="The Broad Institute Genome Sequencing Center for Infectious Disease"/>
            <person name="Wu L."/>
            <person name="Ma J."/>
        </authorList>
    </citation>
    <scope>NUCLEOTIDE SEQUENCE [LARGE SCALE GENOMIC DNA]</scope>
    <source>
        <strain evidence="3">JCM 17983</strain>
    </source>
</reference>
<dbReference type="PRINTS" id="PR00107">
    <property type="entry name" value="PHOSPHOCPHPR"/>
</dbReference>
<dbReference type="SUPFAM" id="SSF55594">
    <property type="entry name" value="HPr-like"/>
    <property type="match status" value="1"/>
</dbReference>
<evidence type="ECO:0000259" key="1">
    <source>
        <dbReference type="PROSITE" id="PS51350"/>
    </source>
</evidence>
<dbReference type="Gene3D" id="3.30.1340.10">
    <property type="entry name" value="HPr-like"/>
    <property type="match status" value="1"/>
</dbReference>
<keyword evidence="3" id="KW-1185">Reference proteome</keyword>
<dbReference type="InterPro" id="IPR002114">
    <property type="entry name" value="PTS_HPr_Ser_P_site"/>
</dbReference>
<dbReference type="InterPro" id="IPR035895">
    <property type="entry name" value="HPr-like_sf"/>
</dbReference>
<dbReference type="RefSeq" id="WP_274229847.1">
    <property type="nucleotide sequence ID" value="NZ_BAABHQ010000002.1"/>
</dbReference>
<dbReference type="InterPro" id="IPR000032">
    <property type="entry name" value="HPr-like"/>
</dbReference>
<dbReference type="EMBL" id="BAABHQ010000002">
    <property type="protein sequence ID" value="GAA4865800.1"/>
    <property type="molecule type" value="Genomic_DNA"/>
</dbReference>
<sequence>MIARQVVVATPRGLGEEAAGRFCTTARAQPARVHVVVDDGRSADARSVLGVVELGIAAGQEVTLTADEHEAGAQASVDLLAGELARDLEPDDEPAGGQEA</sequence>
<name>A0ABP9E2W4_9PSEU</name>